<organism evidence="2 3">
    <name type="scientific">Hyphomicrobium nitrativorans NL23</name>
    <dbReference type="NCBI Taxonomy" id="1029756"/>
    <lineage>
        <taxon>Bacteria</taxon>
        <taxon>Pseudomonadati</taxon>
        <taxon>Pseudomonadota</taxon>
        <taxon>Alphaproteobacteria</taxon>
        <taxon>Hyphomicrobiales</taxon>
        <taxon>Hyphomicrobiaceae</taxon>
        <taxon>Hyphomicrobium</taxon>
    </lineage>
</organism>
<dbReference type="STRING" id="1029756.W911_03690"/>
<feature type="compositionally biased region" description="Basic and acidic residues" evidence="1">
    <location>
        <begin position="55"/>
        <end position="64"/>
    </location>
</feature>
<evidence type="ECO:0000313" key="2">
    <source>
        <dbReference type="EMBL" id="AHB49906.1"/>
    </source>
</evidence>
<dbReference type="Proteomes" id="UP000018542">
    <property type="component" value="Chromosome"/>
</dbReference>
<dbReference type="PATRIC" id="fig|1029756.8.peg.772"/>
<dbReference type="KEGG" id="hni:W911_03690"/>
<reference evidence="2 3" key="1">
    <citation type="journal article" date="2014" name="Genome Announc.">
        <title>Complete Genome Sequence of Hyphomicrobium nitrativorans Strain NL23, a Denitrifying Bacterium Isolated from Biofilm of a Methanol-Fed Denitrification System Treating Seawater at the Montreal Biodome.</title>
        <authorList>
            <person name="Martineau C."/>
            <person name="Villeneuve C."/>
            <person name="Mauffrey F."/>
            <person name="Villemur R."/>
        </authorList>
    </citation>
    <scope>NUCLEOTIDE SEQUENCE [LARGE SCALE GENOMIC DNA]</scope>
    <source>
        <strain evidence="2">NL23</strain>
    </source>
</reference>
<evidence type="ECO:0000313" key="3">
    <source>
        <dbReference type="Proteomes" id="UP000018542"/>
    </source>
</evidence>
<dbReference type="EMBL" id="CP006912">
    <property type="protein sequence ID" value="AHB49906.1"/>
    <property type="molecule type" value="Genomic_DNA"/>
</dbReference>
<proteinExistence type="predicted"/>
<name>V5SGB6_9HYPH</name>
<dbReference type="AlphaFoldDB" id="V5SGB6"/>
<protein>
    <submittedName>
        <fullName evidence="2">Uncharacterized protein</fullName>
    </submittedName>
</protein>
<keyword evidence="3" id="KW-1185">Reference proteome</keyword>
<accession>V5SGB6</accession>
<evidence type="ECO:0000256" key="1">
    <source>
        <dbReference type="SAM" id="MobiDB-lite"/>
    </source>
</evidence>
<dbReference type="RefSeq" id="WP_023786151.1">
    <property type="nucleotide sequence ID" value="NC_022997.1"/>
</dbReference>
<gene>
    <name evidence="2" type="ORF">W911_03690</name>
</gene>
<dbReference type="HOGENOM" id="CLU_2861710_0_0_5"/>
<feature type="region of interest" description="Disordered" evidence="1">
    <location>
        <begin position="43"/>
        <end position="64"/>
    </location>
</feature>
<sequence>MTVKSNAYEVGFRVTEYRSIYLHATSPEEAIAKAQQLRSRNPNSELFVVTTDPDSDWRADKVEP</sequence>